<dbReference type="EMBL" id="JAPQKP010000006">
    <property type="protein sequence ID" value="KAJ5185248.1"/>
    <property type="molecule type" value="Genomic_DNA"/>
</dbReference>
<evidence type="ECO:0000313" key="3">
    <source>
        <dbReference type="Proteomes" id="UP001150879"/>
    </source>
</evidence>
<dbReference type="Proteomes" id="UP001150879">
    <property type="component" value="Unassembled WGS sequence"/>
</dbReference>
<keyword evidence="3" id="KW-1185">Reference proteome</keyword>
<dbReference type="AlphaFoldDB" id="A0A9W9IUE3"/>
<comment type="caution">
    <text evidence="2">The sequence shown here is derived from an EMBL/GenBank/DDBJ whole genome shotgun (WGS) entry which is preliminary data.</text>
</comment>
<proteinExistence type="predicted"/>
<evidence type="ECO:0000313" key="2">
    <source>
        <dbReference type="EMBL" id="KAJ5185248.1"/>
    </source>
</evidence>
<reference evidence="2" key="2">
    <citation type="journal article" date="2023" name="IMA Fungus">
        <title>Comparative genomic study of the Penicillium genus elucidates a diverse pangenome and 15 lateral gene transfer events.</title>
        <authorList>
            <person name="Petersen C."/>
            <person name="Sorensen T."/>
            <person name="Nielsen M.R."/>
            <person name="Sondergaard T.E."/>
            <person name="Sorensen J.L."/>
            <person name="Fitzpatrick D.A."/>
            <person name="Frisvad J.C."/>
            <person name="Nielsen K.L."/>
        </authorList>
    </citation>
    <scope>NUCLEOTIDE SEQUENCE</scope>
    <source>
        <strain evidence="2">IBT 16849</strain>
    </source>
</reference>
<accession>A0A9W9IUE3</accession>
<organism evidence="2 3">
    <name type="scientific">Penicillium cf. griseofulvum</name>
    <dbReference type="NCBI Taxonomy" id="2972120"/>
    <lineage>
        <taxon>Eukaryota</taxon>
        <taxon>Fungi</taxon>
        <taxon>Dikarya</taxon>
        <taxon>Ascomycota</taxon>
        <taxon>Pezizomycotina</taxon>
        <taxon>Eurotiomycetes</taxon>
        <taxon>Eurotiomycetidae</taxon>
        <taxon>Eurotiales</taxon>
        <taxon>Aspergillaceae</taxon>
        <taxon>Penicillium</taxon>
    </lineage>
</organism>
<name>A0A9W9IUE3_9EURO</name>
<dbReference type="OrthoDB" id="4363471at2759"/>
<evidence type="ECO:0000256" key="1">
    <source>
        <dbReference type="SAM" id="MobiDB-lite"/>
    </source>
</evidence>
<feature type="region of interest" description="Disordered" evidence="1">
    <location>
        <begin position="1"/>
        <end position="21"/>
    </location>
</feature>
<reference evidence="2" key="1">
    <citation type="submission" date="2022-11" db="EMBL/GenBank/DDBJ databases">
        <authorList>
            <person name="Petersen C."/>
        </authorList>
    </citation>
    <scope>NUCLEOTIDE SEQUENCE</scope>
    <source>
        <strain evidence="2">IBT 16849</strain>
    </source>
</reference>
<protein>
    <submittedName>
        <fullName evidence="2">Uncharacterized protein</fullName>
    </submittedName>
</protein>
<gene>
    <name evidence="2" type="ORF">N7472_010088</name>
</gene>
<sequence length="666" mass="76030">MPRRNQFQQKFGKGPDCEEENDVTKNRRTYCCGCGKFEISSHPCFPTCRKCGKQFAGGTGCHTMAFCGSFPCCGCCPQSPSPSPESHTNPALSNPEPALKGVDYPVLKITFPNLKIIMGQLYDFLLSDRLLEIDLDRKHYRAIFKAFYSRDSFIYMVYNTVLPEIRDLQDKVVTVDNLHMIRQEQIKQPGIWDSPHGGYLDFVPSRLVQHYWRPYIGQSGIPKYRVSTHHKNIQGGEQRQANFLRLWEIPFPPNVDNLVKGVFKNFLETVMCRAFHSLPPSTLEELFGSCLEGEYSGMGLNVVSPLYQGKRLATMTRYIIWSIFRKANSEDQSKWSPSRRPLFTRRDYCNLLREAMLNHSPLNLDQALPEDTDQIPWGVLGGEEDLEDPGSWFKTTIASLQGDDTSSDNLTPDDFIRPVGTSKASIGLVFGCVPPHTYKANDRSGSTSFHHLPWGLKESSLDESNSLIWSYSLQRFALIPSGFQSHPPNPFRVKFLKDSTQKLILRSKLRIIIMCGKEVEQVVLPDKISVSAHSYITFMLHNVECRAWVEHDGITITSIRAMVKQWMNRSSNYRHISLHLRDHWCETPPYILRVDPSLQRVDLDPLLRLWLAEKGFQSEIDLLRLTEAAEGSLRCGIQIMCSNHPNRAPRRLGIPSRGVLRSQTRK</sequence>